<dbReference type="AlphaFoldDB" id="A0AA40B9N6"/>
<feature type="compositionally biased region" description="Low complexity" evidence="5">
    <location>
        <begin position="39"/>
        <end position="52"/>
    </location>
</feature>
<dbReference type="CDD" id="cd00202">
    <property type="entry name" value="ZnF_GATA"/>
    <property type="match status" value="1"/>
</dbReference>
<feature type="non-terminal residue" evidence="7">
    <location>
        <position position="1"/>
    </location>
</feature>
<protein>
    <recommendedName>
        <fullName evidence="6">GATA-type domain-containing protein</fullName>
    </recommendedName>
</protein>
<reference evidence="7" key="1">
    <citation type="submission" date="2023-06" db="EMBL/GenBank/DDBJ databases">
        <title>Genome-scale phylogeny and comparative genomics of the fungal order Sordariales.</title>
        <authorList>
            <consortium name="Lawrence Berkeley National Laboratory"/>
            <person name="Hensen N."/>
            <person name="Bonometti L."/>
            <person name="Westerberg I."/>
            <person name="Brannstrom I.O."/>
            <person name="Guillou S."/>
            <person name="Cros-Aarteil S."/>
            <person name="Calhoun S."/>
            <person name="Haridas S."/>
            <person name="Kuo A."/>
            <person name="Mondo S."/>
            <person name="Pangilinan J."/>
            <person name="Riley R."/>
            <person name="Labutti K."/>
            <person name="Andreopoulos B."/>
            <person name="Lipzen A."/>
            <person name="Chen C."/>
            <person name="Yanf M."/>
            <person name="Daum C."/>
            <person name="Ng V."/>
            <person name="Clum A."/>
            <person name="Steindorff A."/>
            <person name="Ohm R."/>
            <person name="Martin F."/>
            <person name="Silar P."/>
            <person name="Natvig D."/>
            <person name="Lalanne C."/>
            <person name="Gautier V."/>
            <person name="Ament-Velasquez S.L."/>
            <person name="Kruys A."/>
            <person name="Hutchinson M.I."/>
            <person name="Powell A.J."/>
            <person name="Barry K."/>
            <person name="Miller A.N."/>
            <person name="Grigoriev I.V."/>
            <person name="Debuchy R."/>
            <person name="Gladieux P."/>
            <person name="Thoren M.H."/>
            <person name="Johannesson H."/>
        </authorList>
    </citation>
    <scope>NUCLEOTIDE SEQUENCE</scope>
    <source>
        <strain evidence="7">SMH4607-1</strain>
    </source>
</reference>
<gene>
    <name evidence="7" type="ORF">B0H67DRAFT_561102</name>
</gene>
<feature type="region of interest" description="Disordered" evidence="5">
    <location>
        <begin position="140"/>
        <end position="166"/>
    </location>
</feature>
<sequence length="223" mass="25063">MAPFPAKPSLGDARRRQQFDSTVNTNNATRMPTPEYPTSASSEEMQSSGEGSTVLGDASQGDGAFGIEKGFWKIHHSARELLRFATMFKEHQSQASQDGTSQRPSIPKEIDMLSMTQLSWGILHAVSEINNLNQRLATQHDSARLEGRDQRRRLSQAKRRPRRKSRAIGRQRCVECGVVDSPRWRHGPNGPLTLCNVCGLLFNKRSEDQKTRGFLNYRVQNAV</sequence>
<dbReference type="PANTHER" id="PTHR45658:SF18">
    <property type="entry name" value="PROTEIN GAT2"/>
    <property type="match status" value="1"/>
</dbReference>
<proteinExistence type="predicted"/>
<dbReference type="Gene3D" id="3.30.50.10">
    <property type="entry name" value="Erythroid Transcription Factor GATA-1, subunit A"/>
    <property type="match status" value="1"/>
</dbReference>
<feature type="region of interest" description="Disordered" evidence="5">
    <location>
        <begin position="1"/>
        <end position="60"/>
    </location>
</feature>
<dbReference type="InterPro" id="IPR051140">
    <property type="entry name" value="GATA_TF"/>
</dbReference>
<evidence type="ECO:0000313" key="8">
    <source>
        <dbReference type="Proteomes" id="UP001172102"/>
    </source>
</evidence>
<organism evidence="7 8">
    <name type="scientific">Lasiosphaeris hirsuta</name>
    <dbReference type="NCBI Taxonomy" id="260670"/>
    <lineage>
        <taxon>Eukaryota</taxon>
        <taxon>Fungi</taxon>
        <taxon>Dikarya</taxon>
        <taxon>Ascomycota</taxon>
        <taxon>Pezizomycotina</taxon>
        <taxon>Sordariomycetes</taxon>
        <taxon>Sordariomycetidae</taxon>
        <taxon>Sordariales</taxon>
        <taxon>Lasiosphaeriaceae</taxon>
        <taxon>Lasiosphaeris</taxon>
    </lineage>
</organism>
<keyword evidence="3" id="KW-0862">Zinc</keyword>
<keyword evidence="1" id="KW-0479">Metal-binding</keyword>
<dbReference type="Pfam" id="PF00320">
    <property type="entry name" value="GATA"/>
    <property type="match status" value="1"/>
</dbReference>
<dbReference type="Proteomes" id="UP001172102">
    <property type="component" value="Unassembled WGS sequence"/>
</dbReference>
<evidence type="ECO:0000256" key="4">
    <source>
        <dbReference type="PROSITE-ProRule" id="PRU00094"/>
    </source>
</evidence>
<dbReference type="InterPro" id="IPR013088">
    <property type="entry name" value="Znf_NHR/GATA"/>
</dbReference>
<dbReference type="PANTHER" id="PTHR45658">
    <property type="entry name" value="GATA TRANSCRIPTION FACTOR"/>
    <property type="match status" value="1"/>
</dbReference>
<feature type="domain" description="GATA-type" evidence="6">
    <location>
        <begin position="171"/>
        <end position="202"/>
    </location>
</feature>
<feature type="compositionally biased region" description="Basic residues" evidence="5">
    <location>
        <begin position="150"/>
        <end position="166"/>
    </location>
</feature>
<evidence type="ECO:0000313" key="7">
    <source>
        <dbReference type="EMBL" id="KAK0730217.1"/>
    </source>
</evidence>
<comment type="caution">
    <text evidence="7">The sequence shown here is derived from an EMBL/GenBank/DDBJ whole genome shotgun (WGS) entry which is preliminary data.</text>
</comment>
<dbReference type="EMBL" id="JAUKUA010000001">
    <property type="protein sequence ID" value="KAK0730217.1"/>
    <property type="molecule type" value="Genomic_DNA"/>
</dbReference>
<evidence type="ECO:0000259" key="6">
    <source>
        <dbReference type="PROSITE" id="PS50114"/>
    </source>
</evidence>
<evidence type="ECO:0000256" key="3">
    <source>
        <dbReference type="ARBA" id="ARBA00022833"/>
    </source>
</evidence>
<dbReference type="SMART" id="SM00401">
    <property type="entry name" value="ZnF_GATA"/>
    <property type="match status" value="1"/>
</dbReference>
<evidence type="ECO:0000256" key="5">
    <source>
        <dbReference type="SAM" id="MobiDB-lite"/>
    </source>
</evidence>
<dbReference type="PROSITE" id="PS50114">
    <property type="entry name" value="GATA_ZN_FINGER_2"/>
    <property type="match status" value="1"/>
</dbReference>
<dbReference type="SUPFAM" id="SSF57716">
    <property type="entry name" value="Glucocorticoid receptor-like (DNA-binding domain)"/>
    <property type="match status" value="1"/>
</dbReference>
<evidence type="ECO:0000256" key="2">
    <source>
        <dbReference type="ARBA" id="ARBA00022771"/>
    </source>
</evidence>
<dbReference type="GO" id="GO:0008270">
    <property type="term" value="F:zinc ion binding"/>
    <property type="evidence" value="ECO:0007669"/>
    <property type="project" value="UniProtKB-KW"/>
</dbReference>
<evidence type="ECO:0000256" key="1">
    <source>
        <dbReference type="ARBA" id="ARBA00022723"/>
    </source>
</evidence>
<dbReference type="InterPro" id="IPR000679">
    <property type="entry name" value="Znf_GATA"/>
</dbReference>
<keyword evidence="2 4" id="KW-0863">Zinc-finger</keyword>
<name>A0AA40B9N6_9PEZI</name>
<dbReference type="GO" id="GO:0043565">
    <property type="term" value="F:sequence-specific DNA binding"/>
    <property type="evidence" value="ECO:0007669"/>
    <property type="project" value="InterPro"/>
</dbReference>
<feature type="compositionally biased region" description="Polar residues" evidence="5">
    <location>
        <begin position="19"/>
        <end position="30"/>
    </location>
</feature>
<keyword evidence="8" id="KW-1185">Reference proteome</keyword>
<dbReference type="GO" id="GO:0006355">
    <property type="term" value="P:regulation of DNA-templated transcription"/>
    <property type="evidence" value="ECO:0007669"/>
    <property type="project" value="InterPro"/>
</dbReference>
<accession>A0AA40B9N6</accession>